<dbReference type="AlphaFoldDB" id="A0A940MTK3"/>
<dbReference type="RefSeq" id="WP_209363487.1">
    <property type="nucleotide sequence ID" value="NZ_JAGISH010000017.1"/>
</dbReference>
<proteinExistence type="predicted"/>
<protein>
    <submittedName>
        <fullName evidence="2">Uncharacterized protein</fullName>
    </submittedName>
</protein>
<accession>A0A940MTK3</accession>
<evidence type="ECO:0000256" key="1">
    <source>
        <dbReference type="SAM" id="MobiDB-lite"/>
    </source>
</evidence>
<dbReference type="Proteomes" id="UP000675940">
    <property type="component" value="Unassembled WGS sequence"/>
</dbReference>
<gene>
    <name evidence="2" type="ORF">J5474_20240</name>
</gene>
<keyword evidence="3" id="KW-1185">Reference proteome</keyword>
<evidence type="ECO:0000313" key="2">
    <source>
        <dbReference type="EMBL" id="MBP0484807.1"/>
    </source>
</evidence>
<feature type="region of interest" description="Disordered" evidence="1">
    <location>
        <begin position="125"/>
        <end position="154"/>
    </location>
</feature>
<comment type="caution">
    <text evidence="2">The sequence shown here is derived from an EMBL/GenBank/DDBJ whole genome shotgun (WGS) entry which is preliminary data.</text>
</comment>
<dbReference type="EMBL" id="JAGISH010000017">
    <property type="protein sequence ID" value="MBP0484807.1"/>
    <property type="molecule type" value="Genomic_DNA"/>
</dbReference>
<evidence type="ECO:0000313" key="3">
    <source>
        <dbReference type="Proteomes" id="UP000675940"/>
    </source>
</evidence>
<organism evidence="2 3">
    <name type="scientific">Sagittula salina</name>
    <dbReference type="NCBI Taxonomy" id="2820268"/>
    <lineage>
        <taxon>Bacteria</taxon>
        <taxon>Pseudomonadati</taxon>
        <taxon>Pseudomonadota</taxon>
        <taxon>Alphaproteobacteria</taxon>
        <taxon>Rhodobacterales</taxon>
        <taxon>Roseobacteraceae</taxon>
        <taxon>Sagittula</taxon>
    </lineage>
</organism>
<reference evidence="2" key="1">
    <citation type="submission" date="2021-03" db="EMBL/GenBank/DDBJ databases">
        <title>Sagittula salina sp. nov. strain M10.9X isolated from the marine waste.</title>
        <authorList>
            <person name="Satari L."/>
            <person name="Molina-Menor E."/>
            <person name="Vidal-Verdu A."/>
            <person name="Pascual J."/>
            <person name="Pereto J."/>
            <person name="Porcar M."/>
        </authorList>
    </citation>
    <scope>NUCLEOTIDE SEQUENCE</scope>
    <source>
        <strain evidence="2">M10.9X</strain>
    </source>
</reference>
<name>A0A940MTK3_9RHOB</name>
<sequence length="154" mass="16817">MKLGFVTDSLGDFSIDALLKKRAALDRTGHRDQHRRLDHRAALQTVADSGQTAGTKRPRAARAADRGLEIIALNASGNPLHPTDPTQGRDLRDTIRGAQVVLHHARFRSWGAMVAAILLPLKMGGFDLSPGRPPATPTTNRPPRRPEDQPWQTG</sequence>